<evidence type="ECO:0000256" key="4">
    <source>
        <dbReference type="ARBA" id="ARBA00022729"/>
    </source>
</evidence>
<evidence type="ECO:0000259" key="8">
    <source>
        <dbReference type="Pfam" id="PF00884"/>
    </source>
</evidence>
<dbReference type="InterPro" id="IPR035874">
    <property type="entry name" value="IDS"/>
</dbReference>
<dbReference type="SUPFAM" id="SSF53649">
    <property type="entry name" value="Alkaline phosphatase-like"/>
    <property type="match status" value="1"/>
</dbReference>
<evidence type="ECO:0000256" key="5">
    <source>
        <dbReference type="ARBA" id="ARBA00022801"/>
    </source>
</evidence>
<keyword evidence="6" id="KW-0106">Calcium</keyword>
<evidence type="ECO:0000313" key="9">
    <source>
        <dbReference type="EMBL" id="QDT58112.1"/>
    </source>
</evidence>
<dbReference type="InterPro" id="IPR017850">
    <property type="entry name" value="Alkaline_phosphatase_core_sf"/>
</dbReference>
<dbReference type="RefSeq" id="WP_145269038.1">
    <property type="nucleotide sequence ID" value="NZ_CP036272.1"/>
</dbReference>
<dbReference type="Proteomes" id="UP000315003">
    <property type="component" value="Chromosome"/>
</dbReference>
<dbReference type="GO" id="GO:0005737">
    <property type="term" value="C:cytoplasm"/>
    <property type="evidence" value="ECO:0007669"/>
    <property type="project" value="TreeGrafter"/>
</dbReference>
<keyword evidence="4 7" id="KW-0732">Signal</keyword>
<evidence type="ECO:0000256" key="6">
    <source>
        <dbReference type="ARBA" id="ARBA00022837"/>
    </source>
</evidence>
<feature type="domain" description="Sulfatase N-terminal" evidence="8">
    <location>
        <begin position="37"/>
        <end position="393"/>
    </location>
</feature>
<dbReference type="PANTHER" id="PTHR45953">
    <property type="entry name" value="IDURONATE 2-SULFATASE"/>
    <property type="match status" value="1"/>
</dbReference>
<proteinExistence type="inferred from homology"/>
<dbReference type="SUPFAM" id="SSF53474">
    <property type="entry name" value="alpha/beta-Hydrolases"/>
    <property type="match status" value="1"/>
</dbReference>
<dbReference type="InterPro" id="IPR029058">
    <property type="entry name" value="AB_hydrolase_fold"/>
</dbReference>
<sequence length="768" mass="85344" precursor="true">MSLRLLASALSVLFLLLTTSPFTIADPPTGKSDQRMNVLMICVDDLRPELNCFGKSYIHSPNIDRLAASGRAFTRHYVQSPTCGASRYALLTGTYGGSNNDALFRRAAQMDNGTDITPSMPAWFRNNGYTTVSVGKVSHHPGGRGGADWDDDTKIEMPESWDRHLLPSGDWQHPRGVMHGLANGEIRKNAKDMDVYQSTEGPDEIYPDGLIVNEALEQLDQLSADKQKPFLLAVGIIRPHLPFGAPAKYMQHYQDVKLPAIEHPAKPTGKTTWHGSGEFMKYNRWGRNPNTDAEFADLVRRHYAACVTYADAQVGRLLDRLKANGQAERTIIVLWGDHGWNLGEHAIWGKHCLFEESLRSPLIIHHPTMKGKGKPSDAVVETIDIFPTLCDLAELPEPKFAHGMSLTPWLQSPQKPGFTAIAYRNNAKTIRSDTHRMIAHQNGHVELYDHRSEAGETNNIAKNNPALVNLLKKELARRLEYPRGKKKPSPKAFSWVNPLPASAHPQLQHHTFPSKLVGKDVGYVTLLPENYDQSNQRYPVVYYLHGGRPGGETKSIKLADHLVRLSQENQLPPMIYVFVNGGPVSHYNVPDQIGKAGAPQALGADVFIKELIPHIDKNFRTIADRKARGLEGFSQGGRGTMRLSLRYPELFSSVAAGGGGYETEHNISLSPDGAESPHLKFAIGDNTWDLARSYAKQANAPKINLMIYVGTKGFNYQNNLQYMKFLKEQGIEHHALVVPEVPHSATGIYEKQGLKIMKFHAENFSAAP</sequence>
<dbReference type="Pfam" id="PF00756">
    <property type="entry name" value="Esterase"/>
    <property type="match status" value="1"/>
</dbReference>
<dbReference type="EC" id="3.1.6.1" evidence="9"/>
<comment type="cofactor">
    <cofactor evidence="1">
        <name>Ca(2+)</name>
        <dbReference type="ChEBI" id="CHEBI:29108"/>
    </cofactor>
</comment>
<dbReference type="PANTHER" id="PTHR45953:SF1">
    <property type="entry name" value="IDURONATE 2-SULFATASE"/>
    <property type="match status" value="1"/>
</dbReference>
<dbReference type="InterPro" id="IPR000801">
    <property type="entry name" value="Esterase-like"/>
</dbReference>
<evidence type="ECO:0000256" key="3">
    <source>
        <dbReference type="ARBA" id="ARBA00022723"/>
    </source>
</evidence>
<dbReference type="CDD" id="cd16030">
    <property type="entry name" value="iduronate-2-sulfatase"/>
    <property type="match status" value="1"/>
</dbReference>
<dbReference type="OrthoDB" id="9782218at2"/>
<gene>
    <name evidence="9" type="ORF">SV7mr_06010</name>
</gene>
<reference evidence="9 10" key="1">
    <citation type="submission" date="2019-02" db="EMBL/GenBank/DDBJ databases">
        <title>Deep-cultivation of Planctomycetes and their phenomic and genomic characterization uncovers novel biology.</title>
        <authorList>
            <person name="Wiegand S."/>
            <person name="Jogler M."/>
            <person name="Boedeker C."/>
            <person name="Pinto D."/>
            <person name="Vollmers J."/>
            <person name="Rivas-Marin E."/>
            <person name="Kohn T."/>
            <person name="Peeters S.H."/>
            <person name="Heuer A."/>
            <person name="Rast P."/>
            <person name="Oberbeckmann S."/>
            <person name="Bunk B."/>
            <person name="Jeske O."/>
            <person name="Meyerdierks A."/>
            <person name="Storesund J.E."/>
            <person name="Kallscheuer N."/>
            <person name="Luecker S."/>
            <person name="Lage O.M."/>
            <person name="Pohl T."/>
            <person name="Merkel B.J."/>
            <person name="Hornburger P."/>
            <person name="Mueller R.-W."/>
            <person name="Bruemmer F."/>
            <person name="Labrenz M."/>
            <person name="Spormann A.M."/>
            <person name="Op den Camp H."/>
            <person name="Overmann J."/>
            <person name="Amann R."/>
            <person name="Jetten M.S.M."/>
            <person name="Mascher T."/>
            <person name="Medema M.H."/>
            <person name="Devos D.P."/>
            <person name="Kaster A.-K."/>
            <person name="Ovreas L."/>
            <person name="Rohde M."/>
            <person name="Galperin M.Y."/>
            <person name="Jogler C."/>
        </authorList>
    </citation>
    <scope>NUCLEOTIDE SEQUENCE [LARGE SCALE GENOMIC DNA]</scope>
    <source>
        <strain evidence="9 10">SV_7m_r</strain>
    </source>
</reference>
<dbReference type="GO" id="GO:0004423">
    <property type="term" value="F:iduronate-2-sulfatase activity"/>
    <property type="evidence" value="ECO:0007669"/>
    <property type="project" value="InterPro"/>
</dbReference>
<dbReference type="Pfam" id="PF00884">
    <property type="entry name" value="Sulfatase"/>
    <property type="match status" value="1"/>
</dbReference>
<dbReference type="AlphaFoldDB" id="A0A517SPR2"/>
<keyword evidence="10" id="KW-1185">Reference proteome</keyword>
<keyword evidence="3" id="KW-0479">Metal-binding</keyword>
<comment type="similarity">
    <text evidence="2">Belongs to the sulfatase family.</text>
</comment>
<evidence type="ECO:0000256" key="2">
    <source>
        <dbReference type="ARBA" id="ARBA00008779"/>
    </source>
</evidence>
<organism evidence="9 10">
    <name type="scientific">Stieleria bergensis</name>
    <dbReference type="NCBI Taxonomy" id="2528025"/>
    <lineage>
        <taxon>Bacteria</taxon>
        <taxon>Pseudomonadati</taxon>
        <taxon>Planctomycetota</taxon>
        <taxon>Planctomycetia</taxon>
        <taxon>Pirellulales</taxon>
        <taxon>Pirellulaceae</taxon>
        <taxon>Stieleria</taxon>
    </lineage>
</organism>
<dbReference type="Gene3D" id="3.40.720.10">
    <property type="entry name" value="Alkaline Phosphatase, subunit A"/>
    <property type="match status" value="1"/>
</dbReference>
<dbReference type="GO" id="GO:0046872">
    <property type="term" value="F:metal ion binding"/>
    <property type="evidence" value="ECO:0007669"/>
    <property type="project" value="UniProtKB-KW"/>
</dbReference>
<dbReference type="Gene3D" id="3.40.50.1820">
    <property type="entry name" value="alpha/beta hydrolase"/>
    <property type="match status" value="1"/>
</dbReference>
<evidence type="ECO:0000313" key="10">
    <source>
        <dbReference type="Proteomes" id="UP000315003"/>
    </source>
</evidence>
<evidence type="ECO:0000256" key="7">
    <source>
        <dbReference type="SAM" id="SignalP"/>
    </source>
</evidence>
<evidence type="ECO:0000256" key="1">
    <source>
        <dbReference type="ARBA" id="ARBA00001913"/>
    </source>
</evidence>
<keyword evidence="5 9" id="KW-0378">Hydrolase</keyword>
<name>A0A517SPR2_9BACT</name>
<dbReference type="GO" id="GO:0004065">
    <property type="term" value="F:arylsulfatase activity"/>
    <property type="evidence" value="ECO:0007669"/>
    <property type="project" value="UniProtKB-EC"/>
</dbReference>
<dbReference type="EMBL" id="CP036272">
    <property type="protein sequence ID" value="QDT58112.1"/>
    <property type="molecule type" value="Genomic_DNA"/>
</dbReference>
<protein>
    <submittedName>
        <fullName evidence="9">Arylsulfatase</fullName>
        <ecNumber evidence="9">3.1.6.1</ecNumber>
    </submittedName>
</protein>
<feature type="chain" id="PRO_5021982173" evidence="7">
    <location>
        <begin position="26"/>
        <end position="768"/>
    </location>
</feature>
<feature type="signal peptide" evidence="7">
    <location>
        <begin position="1"/>
        <end position="25"/>
    </location>
</feature>
<accession>A0A517SPR2</accession>
<dbReference type="InterPro" id="IPR000917">
    <property type="entry name" value="Sulfatase_N"/>
</dbReference>